<keyword evidence="7" id="KW-0408">Iron</keyword>
<keyword evidence="9 14" id="KW-0798">TonB box</keyword>
<keyword evidence="19" id="KW-1185">Reference proteome</keyword>
<keyword evidence="8" id="KW-0406">Ion transport</keyword>
<gene>
    <name evidence="18" type="ORF">HNR48_003315</name>
</gene>
<evidence type="ECO:0000256" key="15">
    <source>
        <dbReference type="SAM" id="SignalP"/>
    </source>
</evidence>
<dbReference type="InterPro" id="IPR039426">
    <property type="entry name" value="TonB-dep_rcpt-like"/>
</dbReference>
<sequence length="731" mass="80351">MRKPIAHAVGLSVALASTPLYAQIEEVIVTAERREANLQEVPVAVSSFSSENLESAQVSTIGDLQSMVPNLSVHSGDANNAVVYIRGIGQIDSVAFFEPGVGIYLDDIYLGRAQGAFLDVVDVERIEVLRGPQGSLYGRNSVGGAIKYVSAAPTDEISGNISAHLGNYDRRDIKASISGPLSDNLKARLTLASMEHEGYSVNRFDGERDGDRDTQFARAVLQFDPNDDISIQLALDYSDSDPKRSRTPAKETPINIILGPSFPADKDPFVVNADFNTVEQTETKGISLNASWALNENWSLKSISSYRELDYGTELDLDGTPINAFGIYYFNEQEQSSQEFQLQYQSDHLSLVTGLYYFNEQGQTFDGGVFANIFSATSGDGFFETDSYAVFGQLDYDINEKLTAIAGFRYTKETKSYRRIAESFNLIALAAGNPALANPDSDLLRGVRGQGVVTSGNPDDADFNNFSPKLGLKYQLSEDTNLYASYSTAFKAGGFNGRVTSDALTPFDEETLVSLEAGLKTQLWDDRLRINAAIFRNQYDDLQLSSFEASADGGSILPVFTNAGEAVMKGAELELTALLSEALTLNLNIGYLDAEYREYITGDAVNNQLIDISDQRELVNAPEWDTQLGLRYDFAAWDWGQLSFLTDISYRSKTYLEVNSQETLAQSGYSLVNAAFILAAEDNRWNIMLGGKNLSDKRYRSHAFDISAFPGVMLGYYSAPRTYALSASYNF</sequence>
<evidence type="ECO:0000256" key="10">
    <source>
        <dbReference type="ARBA" id="ARBA00023136"/>
    </source>
</evidence>
<dbReference type="Gene3D" id="2.40.170.20">
    <property type="entry name" value="TonB-dependent receptor, beta-barrel domain"/>
    <property type="match status" value="1"/>
</dbReference>
<comment type="caution">
    <text evidence="18">The sequence shown here is derived from an EMBL/GenBank/DDBJ whole genome shotgun (WGS) entry which is preliminary data.</text>
</comment>
<dbReference type="Proteomes" id="UP000528457">
    <property type="component" value="Unassembled WGS sequence"/>
</dbReference>
<evidence type="ECO:0000256" key="2">
    <source>
        <dbReference type="ARBA" id="ARBA00022448"/>
    </source>
</evidence>
<dbReference type="PROSITE" id="PS52016">
    <property type="entry name" value="TONB_DEPENDENT_REC_3"/>
    <property type="match status" value="1"/>
</dbReference>
<keyword evidence="5 12" id="KW-0812">Transmembrane</keyword>
<dbReference type="InParanoid" id="A0A7X0JWH9"/>
<dbReference type="SUPFAM" id="SSF56935">
    <property type="entry name" value="Porins"/>
    <property type="match status" value="1"/>
</dbReference>
<dbReference type="InterPro" id="IPR010917">
    <property type="entry name" value="TonB_rcpt_CS"/>
</dbReference>
<evidence type="ECO:0000256" key="3">
    <source>
        <dbReference type="ARBA" id="ARBA00022452"/>
    </source>
</evidence>
<feature type="domain" description="TonB-dependent receptor plug" evidence="17">
    <location>
        <begin position="38"/>
        <end position="145"/>
    </location>
</feature>
<evidence type="ECO:0000256" key="12">
    <source>
        <dbReference type="PROSITE-ProRule" id="PRU01360"/>
    </source>
</evidence>
<evidence type="ECO:0000256" key="11">
    <source>
        <dbReference type="ARBA" id="ARBA00023237"/>
    </source>
</evidence>
<evidence type="ECO:0000256" key="1">
    <source>
        <dbReference type="ARBA" id="ARBA00004571"/>
    </source>
</evidence>
<organism evidence="18 19">
    <name type="scientific">Pseudoteredinibacter isoporae</name>
    <dbReference type="NCBI Taxonomy" id="570281"/>
    <lineage>
        <taxon>Bacteria</taxon>
        <taxon>Pseudomonadati</taxon>
        <taxon>Pseudomonadota</taxon>
        <taxon>Gammaproteobacteria</taxon>
        <taxon>Cellvibrionales</taxon>
        <taxon>Cellvibrionaceae</taxon>
        <taxon>Pseudoteredinibacter</taxon>
    </lineage>
</organism>
<keyword evidence="11 12" id="KW-0998">Cell outer membrane</keyword>
<comment type="subcellular location">
    <subcellularLocation>
        <location evidence="1 12">Cell outer membrane</location>
        <topology evidence="1 12">Multi-pass membrane protein</topology>
    </subcellularLocation>
</comment>
<proteinExistence type="inferred from homology"/>
<evidence type="ECO:0000313" key="19">
    <source>
        <dbReference type="Proteomes" id="UP000528457"/>
    </source>
</evidence>
<keyword evidence="2 12" id="KW-0813">Transport</keyword>
<feature type="short sequence motif" description="TonB C-terminal box" evidence="13">
    <location>
        <begin position="714"/>
        <end position="731"/>
    </location>
</feature>
<evidence type="ECO:0000256" key="13">
    <source>
        <dbReference type="PROSITE-ProRule" id="PRU10144"/>
    </source>
</evidence>
<dbReference type="PANTHER" id="PTHR32552">
    <property type="entry name" value="FERRICHROME IRON RECEPTOR-RELATED"/>
    <property type="match status" value="1"/>
</dbReference>
<protein>
    <submittedName>
        <fullName evidence="18">Iron complex outermembrane receptor protein</fullName>
    </submittedName>
</protein>
<dbReference type="PROSITE" id="PS01156">
    <property type="entry name" value="TONB_DEPENDENT_REC_2"/>
    <property type="match status" value="1"/>
</dbReference>
<feature type="domain" description="TonB-dependent receptor-like beta-barrel" evidence="16">
    <location>
        <begin position="276"/>
        <end position="694"/>
    </location>
</feature>
<dbReference type="EMBL" id="JACHHT010000003">
    <property type="protein sequence ID" value="MBB6523013.1"/>
    <property type="molecule type" value="Genomic_DNA"/>
</dbReference>
<evidence type="ECO:0000256" key="5">
    <source>
        <dbReference type="ARBA" id="ARBA00022692"/>
    </source>
</evidence>
<evidence type="ECO:0000313" key="18">
    <source>
        <dbReference type="EMBL" id="MBB6523013.1"/>
    </source>
</evidence>
<keyword evidence="4" id="KW-0410">Iron transport</keyword>
<dbReference type="PANTHER" id="PTHR32552:SF81">
    <property type="entry name" value="TONB-DEPENDENT OUTER MEMBRANE RECEPTOR"/>
    <property type="match status" value="1"/>
</dbReference>
<dbReference type="GO" id="GO:0006826">
    <property type="term" value="P:iron ion transport"/>
    <property type="evidence" value="ECO:0007669"/>
    <property type="project" value="UniProtKB-KW"/>
</dbReference>
<reference evidence="18 19" key="1">
    <citation type="submission" date="2020-08" db="EMBL/GenBank/DDBJ databases">
        <title>Genomic Encyclopedia of Type Strains, Phase IV (KMG-IV): sequencing the most valuable type-strain genomes for metagenomic binning, comparative biology and taxonomic classification.</title>
        <authorList>
            <person name="Goeker M."/>
        </authorList>
    </citation>
    <scope>NUCLEOTIDE SEQUENCE [LARGE SCALE GENOMIC DNA]</scope>
    <source>
        <strain evidence="18 19">DSM 22368</strain>
    </source>
</reference>
<evidence type="ECO:0000256" key="8">
    <source>
        <dbReference type="ARBA" id="ARBA00023065"/>
    </source>
</evidence>
<comment type="similarity">
    <text evidence="12 14">Belongs to the TonB-dependent receptor family.</text>
</comment>
<keyword evidence="10 12" id="KW-0472">Membrane</keyword>
<dbReference type="CDD" id="cd01347">
    <property type="entry name" value="ligand_gated_channel"/>
    <property type="match status" value="1"/>
</dbReference>
<keyword evidence="18" id="KW-0675">Receptor</keyword>
<dbReference type="InterPro" id="IPR000531">
    <property type="entry name" value="Beta-barrel_TonB"/>
</dbReference>
<evidence type="ECO:0000259" key="16">
    <source>
        <dbReference type="Pfam" id="PF00593"/>
    </source>
</evidence>
<feature type="signal peptide" evidence="15">
    <location>
        <begin position="1"/>
        <end position="22"/>
    </location>
</feature>
<evidence type="ECO:0000256" key="4">
    <source>
        <dbReference type="ARBA" id="ARBA00022496"/>
    </source>
</evidence>
<keyword evidence="3 12" id="KW-1134">Transmembrane beta strand</keyword>
<dbReference type="Pfam" id="PF07715">
    <property type="entry name" value="Plug"/>
    <property type="match status" value="1"/>
</dbReference>
<name>A0A7X0JWH9_9GAMM</name>
<dbReference type="GO" id="GO:0009279">
    <property type="term" value="C:cell outer membrane"/>
    <property type="evidence" value="ECO:0007669"/>
    <property type="project" value="UniProtKB-SubCell"/>
</dbReference>
<dbReference type="InterPro" id="IPR012910">
    <property type="entry name" value="Plug_dom"/>
</dbReference>
<feature type="chain" id="PRO_5030525376" evidence="15">
    <location>
        <begin position="23"/>
        <end position="731"/>
    </location>
</feature>
<evidence type="ECO:0000256" key="6">
    <source>
        <dbReference type="ARBA" id="ARBA00022729"/>
    </source>
</evidence>
<dbReference type="RefSeq" id="WP_166844004.1">
    <property type="nucleotide sequence ID" value="NZ_JAAONY010000003.1"/>
</dbReference>
<evidence type="ECO:0000256" key="7">
    <source>
        <dbReference type="ARBA" id="ARBA00023004"/>
    </source>
</evidence>
<evidence type="ECO:0000259" key="17">
    <source>
        <dbReference type="Pfam" id="PF07715"/>
    </source>
</evidence>
<dbReference type="AlphaFoldDB" id="A0A7X0JWH9"/>
<accession>A0A7X0JWH9</accession>
<dbReference type="Pfam" id="PF00593">
    <property type="entry name" value="TonB_dep_Rec_b-barrel"/>
    <property type="match status" value="1"/>
</dbReference>
<evidence type="ECO:0000256" key="9">
    <source>
        <dbReference type="ARBA" id="ARBA00023077"/>
    </source>
</evidence>
<evidence type="ECO:0000256" key="14">
    <source>
        <dbReference type="RuleBase" id="RU003357"/>
    </source>
</evidence>
<dbReference type="InterPro" id="IPR036942">
    <property type="entry name" value="Beta-barrel_TonB_sf"/>
</dbReference>
<keyword evidence="6 15" id="KW-0732">Signal</keyword>